<evidence type="ECO:0000313" key="1">
    <source>
        <dbReference type="EMBL" id="SOC46586.1"/>
    </source>
</evidence>
<organism evidence="1 2">
    <name type="scientific">Rhizobium subbaraonis</name>
    <dbReference type="NCBI Taxonomy" id="908946"/>
    <lineage>
        <taxon>Bacteria</taxon>
        <taxon>Pseudomonadati</taxon>
        <taxon>Pseudomonadota</taxon>
        <taxon>Alphaproteobacteria</taxon>
        <taxon>Hyphomicrobiales</taxon>
        <taxon>Rhizobiaceae</taxon>
        <taxon>Rhizobium/Agrobacterium group</taxon>
        <taxon>Rhizobium</taxon>
    </lineage>
</organism>
<dbReference type="Proteomes" id="UP000219167">
    <property type="component" value="Unassembled WGS sequence"/>
</dbReference>
<accession>A0A285V0Q2</accession>
<sequence>MIVKPCLNVRESGAEPSVPGYANRVKCIDEMEREA</sequence>
<gene>
    <name evidence="1" type="ORF">SAMN05892877_12342</name>
</gene>
<reference evidence="1 2" key="1">
    <citation type="submission" date="2017-08" db="EMBL/GenBank/DDBJ databases">
        <authorList>
            <person name="de Groot N.N."/>
        </authorList>
    </citation>
    <scope>NUCLEOTIDE SEQUENCE [LARGE SCALE GENOMIC DNA]</scope>
    <source>
        <strain evidence="1 2">JC85</strain>
    </source>
</reference>
<protein>
    <submittedName>
        <fullName evidence="1">Uncharacterized protein</fullName>
    </submittedName>
</protein>
<dbReference type="EMBL" id="OBQD01000023">
    <property type="protein sequence ID" value="SOC46586.1"/>
    <property type="molecule type" value="Genomic_DNA"/>
</dbReference>
<name>A0A285V0Q2_9HYPH</name>
<evidence type="ECO:0000313" key="2">
    <source>
        <dbReference type="Proteomes" id="UP000219167"/>
    </source>
</evidence>
<proteinExistence type="predicted"/>
<dbReference type="AlphaFoldDB" id="A0A285V0Q2"/>
<keyword evidence="2" id="KW-1185">Reference proteome</keyword>